<keyword evidence="3" id="KW-1185">Reference proteome</keyword>
<feature type="region of interest" description="Disordered" evidence="1">
    <location>
        <begin position="1"/>
        <end position="24"/>
    </location>
</feature>
<reference evidence="2" key="2">
    <citation type="submission" date="2023-06" db="EMBL/GenBank/DDBJ databases">
        <authorList>
            <person name="Ma L."/>
            <person name="Liu K.-W."/>
            <person name="Li Z."/>
            <person name="Hsiao Y.-Y."/>
            <person name="Qi Y."/>
            <person name="Fu T."/>
            <person name="Tang G."/>
            <person name="Zhang D."/>
            <person name="Sun W.-H."/>
            <person name="Liu D.-K."/>
            <person name="Li Y."/>
            <person name="Chen G.-Z."/>
            <person name="Liu X.-D."/>
            <person name="Liao X.-Y."/>
            <person name="Jiang Y.-T."/>
            <person name="Yu X."/>
            <person name="Hao Y."/>
            <person name="Huang J."/>
            <person name="Zhao X.-W."/>
            <person name="Ke S."/>
            <person name="Chen Y.-Y."/>
            <person name="Wu W.-L."/>
            <person name="Hsu J.-L."/>
            <person name="Lin Y.-F."/>
            <person name="Huang M.-D."/>
            <person name="Li C.-Y."/>
            <person name="Huang L."/>
            <person name="Wang Z.-W."/>
            <person name="Zhao X."/>
            <person name="Zhong W.-Y."/>
            <person name="Peng D.-H."/>
            <person name="Ahmad S."/>
            <person name="Lan S."/>
            <person name="Zhang J.-S."/>
            <person name="Tsai W.-C."/>
            <person name="Van De Peer Y."/>
            <person name="Liu Z.-J."/>
        </authorList>
    </citation>
    <scope>NUCLEOTIDE SEQUENCE</scope>
    <source>
        <strain evidence="2">CP</strain>
        <tissue evidence="2">Leaves</tissue>
    </source>
</reference>
<name>A0AAV9DJ18_ACOCL</name>
<evidence type="ECO:0000256" key="1">
    <source>
        <dbReference type="SAM" id="MobiDB-lite"/>
    </source>
</evidence>
<dbReference type="AlphaFoldDB" id="A0AAV9DJ18"/>
<evidence type="ECO:0000313" key="2">
    <source>
        <dbReference type="EMBL" id="KAK1300886.1"/>
    </source>
</evidence>
<proteinExistence type="predicted"/>
<accession>A0AAV9DJ18</accession>
<reference evidence="2" key="1">
    <citation type="journal article" date="2023" name="Nat. Commun.">
        <title>Diploid and tetraploid genomes of Acorus and the evolution of monocots.</title>
        <authorList>
            <person name="Ma L."/>
            <person name="Liu K.W."/>
            <person name="Li Z."/>
            <person name="Hsiao Y.Y."/>
            <person name="Qi Y."/>
            <person name="Fu T."/>
            <person name="Tang G.D."/>
            <person name="Zhang D."/>
            <person name="Sun W.H."/>
            <person name="Liu D.K."/>
            <person name="Li Y."/>
            <person name="Chen G.Z."/>
            <person name="Liu X.D."/>
            <person name="Liao X.Y."/>
            <person name="Jiang Y.T."/>
            <person name="Yu X."/>
            <person name="Hao Y."/>
            <person name="Huang J."/>
            <person name="Zhao X.W."/>
            <person name="Ke S."/>
            <person name="Chen Y.Y."/>
            <person name="Wu W.L."/>
            <person name="Hsu J.L."/>
            <person name="Lin Y.F."/>
            <person name="Huang M.D."/>
            <person name="Li C.Y."/>
            <person name="Huang L."/>
            <person name="Wang Z.W."/>
            <person name="Zhao X."/>
            <person name="Zhong W.Y."/>
            <person name="Peng D.H."/>
            <person name="Ahmad S."/>
            <person name="Lan S."/>
            <person name="Zhang J.S."/>
            <person name="Tsai W.C."/>
            <person name="Van de Peer Y."/>
            <person name="Liu Z.J."/>
        </authorList>
    </citation>
    <scope>NUCLEOTIDE SEQUENCE</scope>
    <source>
        <strain evidence="2">CP</strain>
    </source>
</reference>
<dbReference type="Proteomes" id="UP001180020">
    <property type="component" value="Unassembled WGS sequence"/>
</dbReference>
<comment type="caution">
    <text evidence="2">The sequence shown here is derived from an EMBL/GenBank/DDBJ whole genome shotgun (WGS) entry which is preliminary data.</text>
</comment>
<evidence type="ECO:0000313" key="3">
    <source>
        <dbReference type="Proteomes" id="UP001180020"/>
    </source>
</evidence>
<gene>
    <name evidence="2" type="ORF">QJS10_CPB13g01431</name>
</gene>
<sequence>MGHRSGGCSDGKKASTEHGTMSMQERHQVHAMPPVPGTMVPMEVEIPWLPLLATREEAFSSSILLMWSGKEEAYWPVVMEALRDKWRLLPPFEWWVLGPLVALARFPSLSVREVLQESSLIVNGGKILFRACDWGSGRVDKEAHRVVVQIKGLPLMWRADGVIQNVVGSFGHLVEDREDFMTGEFFPVLQASVWCEVGAVIPSEVVVNLDGWKKVVEIVRVENHGSHESGG</sequence>
<organism evidence="2 3">
    <name type="scientific">Acorus calamus</name>
    <name type="common">Sweet flag</name>
    <dbReference type="NCBI Taxonomy" id="4465"/>
    <lineage>
        <taxon>Eukaryota</taxon>
        <taxon>Viridiplantae</taxon>
        <taxon>Streptophyta</taxon>
        <taxon>Embryophyta</taxon>
        <taxon>Tracheophyta</taxon>
        <taxon>Spermatophyta</taxon>
        <taxon>Magnoliopsida</taxon>
        <taxon>Liliopsida</taxon>
        <taxon>Acoraceae</taxon>
        <taxon>Acorus</taxon>
    </lineage>
</organism>
<protein>
    <submittedName>
        <fullName evidence="2">Uncharacterized protein</fullName>
    </submittedName>
</protein>
<dbReference type="EMBL" id="JAUJYO010000013">
    <property type="protein sequence ID" value="KAK1300886.1"/>
    <property type="molecule type" value="Genomic_DNA"/>
</dbReference>